<evidence type="ECO:0000256" key="2">
    <source>
        <dbReference type="ARBA" id="ARBA00008974"/>
    </source>
</evidence>
<dbReference type="GO" id="GO:0015851">
    <property type="term" value="P:nucleobase transport"/>
    <property type="evidence" value="ECO:0007669"/>
    <property type="project" value="UniProtKB-ARBA"/>
</dbReference>
<keyword evidence="4" id="KW-0597">Phosphoprotein</keyword>
<accession>A8QE41</accession>
<dbReference type="KEGG" id="mgl:MGL_4254"/>
<feature type="transmembrane region" description="Helical" evidence="9">
    <location>
        <begin position="150"/>
        <end position="176"/>
    </location>
</feature>
<feature type="transmembrane region" description="Helical" evidence="9">
    <location>
        <begin position="284"/>
        <end position="307"/>
    </location>
</feature>
<feature type="transmembrane region" description="Helical" evidence="9">
    <location>
        <begin position="214"/>
        <end position="232"/>
    </location>
</feature>
<dbReference type="Proteomes" id="UP000008837">
    <property type="component" value="Unassembled WGS sequence"/>
</dbReference>
<proteinExistence type="inferred from homology"/>
<evidence type="ECO:0000313" key="11">
    <source>
        <dbReference type="Proteomes" id="UP000008837"/>
    </source>
</evidence>
<dbReference type="AlphaFoldDB" id="A8QE41"/>
<sequence>MEKDSEKRTDIESLESSCRQSISFHQRLETKLYTFFLPLLQFEAWLNSKLGIEAEAIERKRGEDRKPVKWYDELGMAFLWASGNLNLPCCATGMLGAEFGLSLRQSLVIIFFGNLIGSFVTSYCATFGAPTGLRQMSVSRYSFGWFPSKLIALVNTVQQIGWSSVGAITAGLALTAVADGHISIVVGIIIVAVAALVIGIFGLRLILLVEKYSWCVFFIVFLIILGETGKYADNHSPASVKGTTPLAGSVLTFLAVIYGYSASWSPIASDYYVQYPANVSRTKVFLLTASGISLSTCVCMWSGAIMASSLNNHPLWKQAYENDGIGYLIRDMLYPTGFAKFLLVLLVLSGICFNLLSTYSVSLTIQQFSPWVAFVPRIVVQVIVFGIVIALGLAGRKELNTYLQNFLSFLGYWSTSYFVILFLEHTFIRKRDFANYDLEGWNDRKRLPHGIAAATVFLVGVVCWVMGMAVTWYVGPLAGLFGENGGDVAIELTFVFTLVAYLPLRLLEINFFHK</sequence>
<name>A8QE41_MALGO</name>
<feature type="transmembrane region" description="Helical" evidence="9">
    <location>
        <begin position="182"/>
        <end position="207"/>
    </location>
</feature>
<dbReference type="GO" id="GO:0005886">
    <property type="term" value="C:plasma membrane"/>
    <property type="evidence" value="ECO:0007669"/>
    <property type="project" value="TreeGrafter"/>
</dbReference>
<dbReference type="Gene3D" id="1.10.4160.10">
    <property type="entry name" value="Hydantoin permease"/>
    <property type="match status" value="1"/>
</dbReference>
<dbReference type="GO" id="GO:0022857">
    <property type="term" value="F:transmembrane transporter activity"/>
    <property type="evidence" value="ECO:0007669"/>
    <property type="project" value="InterPro"/>
</dbReference>
<evidence type="ECO:0000256" key="3">
    <source>
        <dbReference type="ARBA" id="ARBA00022448"/>
    </source>
</evidence>
<evidence type="ECO:0000256" key="6">
    <source>
        <dbReference type="ARBA" id="ARBA00022989"/>
    </source>
</evidence>
<evidence type="ECO:0000256" key="8">
    <source>
        <dbReference type="PIRNR" id="PIRNR002744"/>
    </source>
</evidence>
<dbReference type="RefSeq" id="XP_001728613.1">
    <property type="nucleotide sequence ID" value="XM_001728561.1"/>
</dbReference>
<feature type="transmembrane region" description="Helical" evidence="9">
    <location>
        <begin position="74"/>
        <end position="95"/>
    </location>
</feature>
<keyword evidence="3 8" id="KW-0813">Transport</keyword>
<evidence type="ECO:0008006" key="12">
    <source>
        <dbReference type="Google" id="ProtNLM"/>
    </source>
</evidence>
<dbReference type="PANTHER" id="PTHR31806:SF7">
    <property type="entry name" value="TRANSPORTER, PUTATIVE (AFU_ORTHOLOGUE AFUA_2G04690)-RELATED"/>
    <property type="match status" value="1"/>
</dbReference>
<dbReference type="FunCoup" id="A8QE41">
    <property type="interactions" value="250"/>
</dbReference>
<feature type="transmembrane region" description="Helical" evidence="9">
    <location>
        <begin position="371"/>
        <end position="394"/>
    </location>
</feature>
<evidence type="ECO:0000256" key="4">
    <source>
        <dbReference type="ARBA" id="ARBA00022553"/>
    </source>
</evidence>
<protein>
    <recommendedName>
        <fullName evidence="12">Nucleoside transporter</fullName>
    </recommendedName>
</protein>
<dbReference type="Pfam" id="PF02133">
    <property type="entry name" value="Transp_cyt_pur"/>
    <property type="match status" value="1"/>
</dbReference>
<dbReference type="FunFam" id="1.10.4160.10:FF:000002">
    <property type="entry name" value="Purine-cytosine permease fcyB"/>
    <property type="match status" value="1"/>
</dbReference>
<evidence type="ECO:0000256" key="1">
    <source>
        <dbReference type="ARBA" id="ARBA00004141"/>
    </source>
</evidence>
<feature type="transmembrane region" description="Helical" evidence="9">
    <location>
        <begin position="244"/>
        <end position="263"/>
    </location>
</feature>
<comment type="subcellular location">
    <subcellularLocation>
        <location evidence="1">Membrane</location>
        <topology evidence="1">Multi-pass membrane protein</topology>
    </subcellularLocation>
</comment>
<gene>
    <name evidence="10" type="ORF">MGL_4254</name>
</gene>
<keyword evidence="5 9" id="KW-0812">Transmembrane</keyword>
<comment type="similarity">
    <text evidence="2 8">Belongs to the purine-cytosine permease (2.A.39) family.</text>
</comment>
<dbReference type="PANTHER" id="PTHR31806">
    <property type="entry name" value="PURINE-CYTOSINE PERMEASE FCY2-RELATED"/>
    <property type="match status" value="1"/>
</dbReference>
<keyword evidence="11" id="KW-1185">Reference proteome</keyword>
<dbReference type="OrthoDB" id="2116389at2759"/>
<evidence type="ECO:0000313" key="10">
    <source>
        <dbReference type="EMBL" id="EDP41399.1"/>
    </source>
</evidence>
<dbReference type="EMBL" id="AAYY01000025">
    <property type="protein sequence ID" value="EDP41399.1"/>
    <property type="molecule type" value="Genomic_DNA"/>
</dbReference>
<feature type="transmembrane region" description="Helical" evidence="9">
    <location>
        <begin position="338"/>
        <end position="359"/>
    </location>
</feature>
<feature type="transmembrane region" description="Helical" evidence="9">
    <location>
        <begin position="107"/>
        <end position="129"/>
    </location>
</feature>
<evidence type="ECO:0000256" key="7">
    <source>
        <dbReference type="ARBA" id="ARBA00023136"/>
    </source>
</evidence>
<evidence type="ECO:0000256" key="5">
    <source>
        <dbReference type="ARBA" id="ARBA00022692"/>
    </source>
</evidence>
<dbReference type="GeneID" id="5852917"/>
<comment type="caution">
    <text evidence="10">The sequence shown here is derived from an EMBL/GenBank/DDBJ whole genome shotgun (WGS) entry which is preliminary data.</text>
</comment>
<dbReference type="PIRSF" id="PIRSF002744">
    <property type="entry name" value="Pur-cyt_permease"/>
    <property type="match status" value="1"/>
</dbReference>
<feature type="transmembrane region" description="Helical" evidence="9">
    <location>
        <begin position="406"/>
        <end position="423"/>
    </location>
</feature>
<dbReference type="VEuPathDB" id="FungiDB:MGL_4254"/>
<dbReference type="InParanoid" id="A8QE41"/>
<dbReference type="InterPro" id="IPR026030">
    <property type="entry name" value="Pur-cyt_permease_Fcy2/21/22"/>
</dbReference>
<feature type="transmembrane region" description="Helical" evidence="9">
    <location>
        <begin position="486"/>
        <end position="504"/>
    </location>
</feature>
<evidence type="ECO:0000256" key="9">
    <source>
        <dbReference type="SAM" id="Phobius"/>
    </source>
</evidence>
<reference evidence="10 11" key="1">
    <citation type="journal article" date="2007" name="Proc. Natl. Acad. Sci. U.S.A.">
        <title>Dandruff-associated Malassezia genomes reveal convergent and divergent virulence traits shared with plant and human fungal pathogens.</title>
        <authorList>
            <person name="Xu J."/>
            <person name="Saunders C.W."/>
            <person name="Hu P."/>
            <person name="Grant R.A."/>
            <person name="Boekhout T."/>
            <person name="Kuramae E.E."/>
            <person name="Kronstad J.W."/>
            <person name="Deangelis Y.M."/>
            <person name="Reeder N.L."/>
            <person name="Johnstone K.R."/>
            <person name="Leland M."/>
            <person name="Fieno A.M."/>
            <person name="Begley W.M."/>
            <person name="Sun Y."/>
            <person name="Lacey M.P."/>
            <person name="Chaudhary T."/>
            <person name="Keough T."/>
            <person name="Chu L."/>
            <person name="Sears R."/>
            <person name="Yuan B."/>
            <person name="Dawson T.L.Jr."/>
        </authorList>
    </citation>
    <scope>NUCLEOTIDE SEQUENCE [LARGE SCALE GENOMIC DNA]</scope>
    <source>
        <strain evidence="11">ATCC MYA-4612 / CBS 7966</strain>
    </source>
</reference>
<keyword evidence="7 8" id="KW-0472">Membrane</keyword>
<keyword evidence="6 9" id="KW-1133">Transmembrane helix</keyword>
<feature type="transmembrane region" description="Helical" evidence="9">
    <location>
        <begin position="451"/>
        <end position="474"/>
    </location>
</feature>
<organism evidence="10 11">
    <name type="scientific">Malassezia globosa (strain ATCC MYA-4612 / CBS 7966)</name>
    <name type="common">Dandruff-associated fungus</name>
    <dbReference type="NCBI Taxonomy" id="425265"/>
    <lineage>
        <taxon>Eukaryota</taxon>
        <taxon>Fungi</taxon>
        <taxon>Dikarya</taxon>
        <taxon>Basidiomycota</taxon>
        <taxon>Ustilaginomycotina</taxon>
        <taxon>Malasseziomycetes</taxon>
        <taxon>Malasseziales</taxon>
        <taxon>Malasseziaceae</taxon>
        <taxon>Malassezia</taxon>
    </lineage>
</organism>
<dbReference type="InterPro" id="IPR001248">
    <property type="entry name" value="Pur-cyt_permease"/>
</dbReference>
<dbReference type="GO" id="GO:0000329">
    <property type="term" value="C:fungal-type vacuole membrane"/>
    <property type="evidence" value="ECO:0007669"/>
    <property type="project" value="TreeGrafter"/>
</dbReference>